<dbReference type="EnsemblMetazoa" id="AEPI011589-RA">
    <property type="protein sequence ID" value="AEPI011589-PA"/>
    <property type="gene ID" value="AEPI011589"/>
</dbReference>
<sequence>MVKKKKTEEISPGALGDERKCDSMQIKINEMDVEEGEFIRVERGTKRAAPTPSPVPDVTVPDATVPEATVPGVTVPKPSQRFPPIVVKNPRFQELRTALQHVANVEYQIVGVGTKVFVKREEDFAAVLTFLETSNCEFYTHDLPKNRPFKVVIRGLPLMEECDIQQCLEQEGVQVTGIYRIKRRHEGDGDNGNCLYLIHIKKGTTRLSELKEIRALLSIRIRWEAFRGGRRGVTQCLRCLGFGHGSRNCAMRKRCMNCGQEHGVAECTADATDEPKCANCGGKHRANDKECSNRARFEQIRQQASNRQRRQTAGD</sequence>
<organism evidence="1 2">
    <name type="scientific">Anopheles epiroticus</name>
    <dbReference type="NCBI Taxonomy" id="199890"/>
    <lineage>
        <taxon>Eukaryota</taxon>
        <taxon>Metazoa</taxon>
        <taxon>Ecdysozoa</taxon>
        <taxon>Arthropoda</taxon>
        <taxon>Hexapoda</taxon>
        <taxon>Insecta</taxon>
        <taxon>Pterygota</taxon>
        <taxon>Neoptera</taxon>
        <taxon>Endopterygota</taxon>
        <taxon>Diptera</taxon>
        <taxon>Nematocera</taxon>
        <taxon>Culicoidea</taxon>
        <taxon>Culicidae</taxon>
        <taxon>Anophelinae</taxon>
        <taxon>Anopheles</taxon>
    </lineage>
</organism>
<dbReference type="STRING" id="199890.A0A182PXA2"/>
<dbReference type="VEuPathDB" id="VectorBase:AEPI011589"/>
<evidence type="ECO:0008006" key="3">
    <source>
        <dbReference type="Google" id="ProtNLM"/>
    </source>
</evidence>
<dbReference type="Proteomes" id="UP000075885">
    <property type="component" value="Unassembled WGS sequence"/>
</dbReference>
<reference evidence="2" key="1">
    <citation type="submission" date="2013-03" db="EMBL/GenBank/DDBJ databases">
        <title>The Genome Sequence of Anopheles epiroticus epiroticus2.</title>
        <authorList>
            <consortium name="The Broad Institute Genomics Platform"/>
            <person name="Neafsey D.E."/>
            <person name="Howell P."/>
            <person name="Walker B."/>
            <person name="Young S.K."/>
            <person name="Zeng Q."/>
            <person name="Gargeya S."/>
            <person name="Fitzgerald M."/>
            <person name="Haas B."/>
            <person name="Abouelleil A."/>
            <person name="Allen A.W."/>
            <person name="Alvarado L."/>
            <person name="Arachchi H.M."/>
            <person name="Berlin A.M."/>
            <person name="Chapman S.B."/>
            <person name="Gainer-Dewar J."/>
            <person name="Goldberg J."/>
            <person name="Griggs A."/>
            <person name="Gujja S."/>
            <person name="Hansen M."/>
            <person name="Howarth C."/>
            <person name="Imamovic A."/>
            <person name="Ireland A."/>
            <person name="Larimer J."/>
            <person name="McCowan C."/>
            <person name="Murphy C."/>
            <person name="Pearson M."/>
            <person name="Poon T.W."/>
            <person name="Priest M."/>
            <person name="Roberts A."/>
            <person name="Saif S."/>
            <person name="Shea T."/>
            <person name="Sisk P."/>
            <person name="Sykes S."/>
            <person name="Wortman J."/>
            <person name="Nusbaum C."/>
            <person name="Birren B."/>
        </authorList>
    </citation>
    <scope>NUCLEOTIDE SEQUENCE [LARGE SCALE GENOMIC DNA]</scope>
    <source>
        <strain evidence="2">Epiroticus2</strain>
    </source>
</reference>
<accession>A0A182PXA2</accession>
<dbReference type="AlphaFoldDB" id="A0A182PXA2"/>
<protein>
    <recommendedName>
        <fullName evidence="3">Pre-C2HC domain-containing protein</fullName>
    </recommendedName>
</protein>
<evidence type="ECO:0000313" key="1">
    <source>
        <dbReference type="EnsemblMetazoa" id="AEPI011589-PA"/>
    </source>
</evidence>
<keyword evidence="2" id="KW-1185">Reference proteome</keyword>
<name>A0A182PXA2_9DIPT</name>
<proteinExistence type="predicted"/>
<evidence type="ECO:0000313" key="2">
    <source>
        <dbReference type="Proteomes" id="UP000075885"/>
    </source>
</evidence>
<reference evidence="1" key="2">
    <citation type="submission" date="2020-05" db="UniProtKB">
        <authorList>
            <consortium name="EnsemblMetazoa"/>
        </authorList>
    </citation>
    <scope>IDENTIFICATION</scope>
    <source>
        <strain evidence="1">Epiroticus2</strain>
    </source>
</reference>